<dbReference type="AlphaFoldDB" id="A0A968KV66"/>
<accession>A0A968KV66</accession>
<dbReference type="Proteomes" id="UP000778951">
    <property type="component" value="Unassembled WGS sequence"/>
</dbReference>
<dbReference type="Pfam" id="PF13174">
    <property type="entry name" value="TPR_6"/>
    <property type="match status" value="1"/>
</dbReference>
<organism evidence="4 5">
    <name type="scientific">Entomospira culicis</name>
    <dbReference type="NCBI Taxonomy" id="2719989"/>
    <lineage>
        <taxon>Bacteria</taxon>
        <taxon>Pseudomonadati</taxon>
        <taxon>Spirochaetota</taxon>
        <taxon>Spirochaetia</taxon>
        <taxon>Spirochaetales</taxon>
        <taxon>Spirochaetaceae</taxon>
        <taxon>Entomospira</taxon>
    </lineage>
</organism>
<dbReference type="InterPro" id="IPR000595">
    <property type="entry name" value="cNMP-bd_dom"/>
</dbReference>
<dbReference type="PROSITE" id="PS50042">
    <property type="entry name" value="CNMP_BINDING_3"/>
    <property type="match status" value="1"/>
</dbReference>
<dbReference type="GO" id="GO:0005829">
    <property type="term" value="C:cytosol"/>
    <property type="evidence" value="ECO:0007669"/>
    <property type="project" value="TreeGrafter"/>
</dbReference>
<feature type="domain" description="PpiC" evidence="3">
    <location>
        <begin position="121"/>
        <end position="180"/>
    </location>
</feature>
<evidence type="ECO:0000259" key="2">
    <source>
        <dbReference type="PROSITE" id="PS50042"/>
    </source>
</evidence>
<keyword evidence="1" id="KW-0697">Rotamase</keyword>
<dbReference type="InterPro" id="IPR019734">
    <property type="entry name" value="TPR_rpt"/>
</dbReference>
<dbReference type="InterPro" id="IPR011990">
    <property type="entry name" value="TPR-like_helical_dom_sf"/>
</dbReference>
<dbReference type="SUPFAM" id="SSF48452">
    <property type="entry name" value="TPR-like"/>
    <property type="match status" value="1"/>
</dbReference>
<evidence type="ECO:0000256" key="1">
    <source>
        <dbReference type="PROSITE-ProRule" id="PRU00278"/>
    </source>
</evidence>
<dbReference type="Gene3D" id="2.60.120.10">
    <property type="entry name" value="Jelly Rolls"/>
    <property type="match status" value="1"/>
</dbReference>
<reference evidence="4" key="1">
    <citation type="submission" date="2020-03" db="EMBL/GenBank/DDBJ databases">
        <title>Spirochaetal bacteria isolated from arthropods constitute a novel genus Entomospira genus novum within the order Spirochaetales.</title>
        <authorList>
            <person name="Grana-Miraglia L."/>
            <person name="Sikutova S."/>
            <person name="Fingerle V."/>
            <person name="Sing A."/>
            <person name="Castillo-Ramirez S."/>
            <person name="Margos G."/>
            <person name="Rudolf I."/>
        </authorList>
    </citation>
    <scope>NUCLEOTIDE SEQUENCE</scope>
    <source>
        <strain evidence="4">BR149</strain>
    </source>
</reference>
<dbReference type="Gene3D" id="1.25.40.10">
    <property type="entry name" value="Tetratricopeptide repeat domain"/>
    <property type="match status" value="1"/>
</dbReference>
<dbReference type="EMBL" id="JAATLM010000001">
    <property type="protein sequence ID" value="NIZ68783.1"/>
    <property type="molecule type" value="Genomic_DNA"/>
</dbReference>
<dbReference type="InterPro" id="IPR018490">
    <property type="entry name" value="cNMP-bd_dom_sf"/>
</dbReference>
<evidence type="ECO:0000259" key="3">
    <source>
        <dbReference type="PROSITE" id="PS50198"/>
    </source>
</evidence>
<gene>
    <name evidence="4" type="ORF">HCT48_00920</name>
</gene>
<name>A0A968KV66_9SPIO</name>
<dbReference type="CDD" id="cd00038">
    <property type="entry name" value="CAP_ED"/>
    <property type="match status" value="1"/>
</dbReference>
<dbReference type="Pfam" id="PF00027">
    <property type="entry name" value="cNMP_binding"/>
    <property type="match status" value="1"/>
</dbReference>
<keyword evidence="1" id="KW-0413">Isomerase</keyword>
<evidence type="ECO:0000313" key="4">
    <source>
        <dbReference type="EMBL" id="NIZ68783.1"/>
    </source>
</evidence>
<dbReference type="PANTHER" id="PTHR24567">
    <property type="entry name" value="CRP FAMILY TRANSCRIPTIONAL REGULATORY PROTEIN"/>
    <property type="match status" value="1"/>
</dbReference>
<evidence type="ECO:0000313" key="5">
    <source>
        <dbReference type="Proteomes" id="UP000778951"/>
    </source>
</evidence>
<dbReference type="InterPro" id="IPR000297">
    <property type="entry name" value="PPIase_PpiC"/>
</dbReference>
<dbReference type="GO" id="GO:0003700">
    <property type="term" value="F:DNA-binding transcription factor activity"/>
    <property type="evidence" value="ECO:0007669"/>
    <property type="project" value="TreeGrafter"/>
</dbReference>
<comment type="caution">
    <text evidence="4">The sequence shown here is derived from an EMBL/GenBank/DDBJ whole genome shotgun (WGS) entry which is preliminary data.</text>
</comment>
<proteinExistence type="predicted"/>
<feature type="domain" description="Cyclic nucleotide-binding" evidence="2">
    <location>
        <begin position="1"/>
        <end position="102"/>
    </location>
</feature>
<dbReference type="SUPFAM" id="SSF51206">
    <property type="entry name" value="cAMP-binding domain-like"/>
    <property type="match status" value="1"/>
</dbReference>
<protein>
    <submittedName>
        <fullName evidence="4">Cyclic nucleotide-binding domain-containing protein</fullName>
    </submittedName>
</protein>
<sequence>MPSILHFKTKSVIYFQGDHTSHFYLLRRGSVELSSDTHNKSEIIQPGFFFGTQATLIGKTQSQTAMATLPSEIVSFEYKEFLALIQSNETLRTSILKTFIDQLTGIHTQVLHLMSDATTEDEKVDFEHFLIKTANFFLKNRAYSQAKQSYERYIARFPNGEFINIAQEKADYSSQKIGGEDDLSTKLYLTVSEPANQQGSQLTPMQTEYEEMQVLLNQKKHSQALLRLTRLVRMESDPAFDTLIASCRYLLGETLMQMDKFADAIEPLSTFIAEHSEHDDIDRARLYLGLAYEKTNNENAAQGVYVKLLETLPVKSPMYNKVKQTLENLRKKKS</sequence>
<dbReference type="PROSITE" id="PS50198">
    <property type="entry name" value="PPIC_PPIASE_2"/>
    <property type="match status" value="1"/>
</dbReference>
<dbReference type="RefSeq" id="WP_167694901.1">
    <property type="nucleotide sequence ID" value="NZ_CP118181.1"/>
</dbReference>
<dbReference type="GO" id="GO:0003755">
    <property type="term" value="F:peptidyl-prolyl cis-trans isomerase activity"/>
    <property type="evidence" value="ECO:0007669"/>
    <property type="project" value="UniProtKB-KW"/>
</dbReference>
<dbReference type="PANTHER" id="PTHR24567:SF26">
    <property type="entry name" value="REGULATORY PROTEIN YEIL"/>
    <property type="match status" value="1"/>
</dbReference>
<keyword evidence="5" id="KW-1185">Reference proteome</keyword>
<dbReference type="InterPro" id="IPR050397">
    <property type="entry name" value="Env_Response_Regulators"/>
</dbReference>
<dbReference type="InterPro" id="IPR014710">
    <property type="entry name" value="RmlC-like_jellyroll"/>
</dbReference>